<keyword evidence="6" id="KW-1185">Reference proteome</keyword>
<reference evidence="5 6" key="1">
    <citation type="journal article" date="2012" name="Eukaryot. Cell">
        <title>Genome sequence of the Trichosporon asahii environmental strain CBS 8904.</title>
        <authorList>
            <person name="Yang R.Y."/>
            <person name="Li H.T."/>
            <person name="Zhu H."/>
            <person name="Zhou G.P."/>
            <person name="Wang M."/>
            <person name="Wang L."/>
        </authorList>
    </citation>
    <scope>NUCLEOTIDE SEQUENCE [LARGE SCALE GENOMIC DNA]</scope>
    <source>
        <strain evidence="5 6">CBS 8904</strain>
    </source>
</reference>
<proteinExistence type="predicted"/>
<gene>
    <name evidence="5" type="ORF">A1Q2_07175</name>
</gene>
<dbReference type="EMBL" id="AMBO01000387">
    <property type="protein sequence ID" value="EKC98579.1"/>
    <property type="molecule type" value="Genomic_DNA"/>
</dbReference>
<dbReference type="Proteomes" id="UP000006757">
    <property type="component" value="Unassembled WGS sequence"/>
</dbReference>
<dbReference type="HOGENOM" id="CLU_1476156_0_0_1"/>
<sequence length="183" mass="19914">MLSLIIFLFVTATLGLAAPIARRSESTDAPHRSGRSLGDLSPGEIAGMVLGIVLGLLLVIMIVAQATNGSRKMWARYRAKREQRKADQAEIAASRAQRALEQNEDDDRTAAWLAGRARNFSSLPSSVIDLPGTPEPAYYQEPKSLDEQLFTGTALRSSFELPPPAYPQDETGKSETKKLSVSK</sequence>
<keyword evidence="3" id="KW-0472">Membrane</keyword>
<organism evidence="5 6">
    <name type="scientific">Trichosporon asahii var. asahii (strain CBS 8904)</name>
    <name type="common">Yeast</name>
    <dbReference type="NCBI Taxonomy" id="1220162"/>
    <lineage>
        <taxon>Eukaryota</taxon>
        <taxon>Fungi</taxon>
        <taxon>Dikarya</taxon>
        <taxon>Basidiomycota</taxon>
        <taxon>Agaricomycotina</taxon>
        <taxon>Tremellomycetes</taxon>
        <taxon>Trichosporonales</taxon>
        <taxon>Trichosporonaceae</taxon>
        <taxon>Trichosporon</taxon>
    </lineage>
</organism>
<feature type="region of interest" description="Disordered" evidence="2">
    <location>
        <begin position="156"/>
        <end position="183"/>
    </location>
</feature>
<name>K1V3P9_TRIAC</name>
<dbReference type="InParanoid" id="K1V3P9"/>
<keyword evidence="3" id="KW-0812">Transmembrane</keyword>
<feature type="chain" id="PRO_5003851595" evidence="4">
    <location>
        <begin position="18"/>
        <end position="183"/>
    </location>
</feature>
<evidence type="ECO:0000256" key="2">
    <source>
        <dbReference type="SAM" id="MobiDB-lite"/>
    </source>
</evidence>
<accession>K1V3P9</accession>
<dbReference type="AlphaFoldDB" id="K1V3P9"/>
<evidence type="ECO:0000256" key="3">
    <source>
        <dbReference type="SAM" id="Phobius"/>
    </source>
</evidence>
<feature type="coiled-coil region" evidence="1">
    <location>
        <begin position="79"/>
        <end position="106"/>
    </location>
</feature>
<keyword evidence="1" id="KW-0175">Coiled coil</keyword>
<feature type="signal peptide" evidence="4">
    <location>
        <begin position="1"/>
        <end position="17"/>
    </location>
</feature>
<evidence type="ECO:0000313" key="6">
    <source>
        <dbReference type="Proteomes" id="UP000006757"/>
    </source>
</evidence>
<feature type="compositionally biased region" description="Basic and acidic residues" evidence="2">
    <location>
        <begin position="170"/>
        <end position="183"/>
    </location>
</feature>
<evidence type="ECO:0000256" key="1">
    <source>
        <dbReference type="SAM" id="Coils"/>
    </source>
</evidence>
<comment type="caution">
    <text evidence="5">The sequence shown here is derived from an EMBL/GenBank/DDBJ whole genome shotgun (WGS) entry which is preliminary data.</text>
</comment>
<protein>
    <submittedName>
        <fullName evidence="5">Uncharacterized protein</fullName>
    </submittedName>
</protein>
<evidence type="ECO:0000313" key="5">
    <source>
        <dbReference type="EMBL" id="EKC98579.1"/>
    </source>
</evidence>
<keyword evidence="4" id="KW-0732">Signal</keyword>
<keyword evidence="3" id="KW-1133">Transmembrane helix</keyword>
<feature type="transmembrane region" description="Helical" evidence="3">
    <location>
        <begin position="45"/>
        <end position="64"/>
    </location>
</feature>
<evidence type="ECO:0000256" key="4">
    <source>
        <dbReference type="SAM" id="SignalP"/>
    </source>
</evidence>